<gene>
    <name evidence="3" type="ORF">JI739_08390</name>
</gene>
<dbReference type="Proteomes" id="UP000613011">
    <property type="component" value="Unassembled WGS sequence"/>
</dbReference>
<evidence type="ECO:0000313" key="4">
    <source>
        <dbReference type="Proteomes" id="UP000613011"/>
    </source>
</evidence>
<evidence type="ECO:0000256" key="2">
    <source>
        <dbReference type="SAM" id="Phobius"/>
    </source>
</evidence>
<feature type="coiled-coil region" evidence="1">
    <location>
        <begin position="39"/>
        <end position="66"/>
    </location>
</feature>
<keyword evidence="4" id="KW-1185">Reference proteome</keyword>
<evidence type="ECO:0000313" key="3">
    <source>
        <dbReference type="EMBL" id="MBL0420358.1"/>
    </source>
</evidence>
<comment type="caution">
    <text evidence="3">The sequence shown here is derived from an EMBL/GenBank/DDBJ whole genome shotgun (WGS) entry which is preliminary data.</text>
</comment>
<keyword evidence="2" id="KW-1133">Transmembrane helix</keyword>
<proteinExistence type="predicted"/>
<keyword evidence="2" id="KW-0812">Transmembrane</keyword>
<dbReference type="RefSeq" id="WP_201683439.1">
    <property type="nucleotide sequence ID" value="NZ_JAEQNA010000002.1"/>
</dbReference>
<dbReference type="EMBL" id="JAEQNA010000002">
    <property type="protein sequence ID" value="MBL0420358.1"/>
    <property type="molecule type" value="Genomic_DNA"/>
</dbReference>
<feature type="transmembrane region" description="Helical" evidence="2">
    <location>
        <begin position="29"/>
        <end position="46"/>
    </location>
</feature>
<protein>
    <submittedName>
        <fullName evidence="3">Uncharacterized protein</fullName>
    </submittedName>
</protein>
<keyword evidence="1" id="KW-0175">Coiled coil</keyword>
<name>A0A936ZHI9_9BURK</name>
<reference evidence="3" key="1">
    <citation type="submission" date="2021-01" db="EMBL/GenBank/DDBJ databases">
        <title>Ramlibacter sp. strain AW1 16S ribosomal RNA gene Genome sequencing and assembly.</title>
        <authorList>
            <person name="Kang M."/>
        </authorList>
    </citation>
    <scope>NUCLEOTIDE SEQUENCE</scope>
    <source>
        <strain evidence="3">AW1</strain>
    </source>
</reference>
<dbReference type="AlphaFoldDB" id="A0A936ZHI9"/>
<evidence type="ECO:0000256" key="1">
    <source>
        <dbReference type="SAM" id="Coils"/>
    </source>
</evidence>
<keyword evidence="2" id="KW-0472">Membrane</keyword>
<organism evidence="3 4">
    <name type="scientific">Ramlibacter aurantiacus</name>
    <dbReference type="NCBI Taxonomy" id="2801330"/>
    <lineage>
        <taxon>Bacteria</taxon>
        <taxon>Pseudomonadati</taxon>
        <taxon>Pseudomonadota</taxon>
        <taxon>Betaproteobacteria</taxon>
        <taxon>Burkholderiales</taxon>
        <taxon>Comamonadaceae</taxon>
        <taxon>Ramlibacter</taxon>
    </lineage>
</organism>
<accession>A0A936ZHI9</accession>
<sequence length="95" mass="10790">MRSALAWIIAALVTWLAFQYLESLELKMLALVTPFVLYLSVLRARIHRLQDRLAQRDNELNQLKAQLGFTPSTFADLLKDESAPVNPRVVATHEA</sequence>